<evidence type="ECO:0000313" key="2">
    <source>
        <dbReference type="Proteomes" id="UP000001396"/>
    </source>
</evidence>
<proteinExistence type="predicted"/>
<sequence>MPYRTIVKWITSSAPFWSSGEDFRLSRERPGFNSRKGRNNFITNAYSACEGNDNIIQSLSSSSTSTSTTTSLRGLMENYMFKFKLEQPESTKENDNKKCVFNDEEIESVDYGLNILFEVIENENNYISSISSSSSGSKSICRSKKLLRTLDCNTTERDDEYLDKVFELELCFDGDICSRNINRQMEINKHQIGNQQH</sequence>
<reference evidence="1 2" key="1">
    <citation type="journal article" date="2011" name="Genome Res.">
        <title>Phylogeny-wide analysis of social amoeba genomes highlights ancient origins for complex intercellular communication.</title>
        <authorList>
            <person name="Heidel A.J."/>
            <person name="Lawal H.M."/>
            <person name="Felder M."/>
            <person name="Schilde C."/>
            <person name="Helps N.R."/>
            <person name="Tunggal B."/>
            <person name="Rivero F."/>
            <person name="John U."/>
            <person name="Schleicher M."/>
            <person name="Eichinger L."/>
            <person name="Platzer M."/>
            <person name="Noegel A.A."/>
            <person name="Schaap P."/>
            <person name="Gloeckner G."/>
        </authorList>
    </citation>
    <scope>NUCLEOTIDE SEQUENCE [LARGE SCALE GENOMIC DNA]</scope>
    <source>
        <strain evidence="2">ATCC 26659 / Pp 5 / PN500</strain>
    </source>
</reference>
<gene>
    <name evidence="1" type="ORF">PPL_03543</name>
</gene>
<dbReference type="EMBL" id="ADBJ01000015">
    <property type="protein sequence ID" value="EFA83398.1"/>
    <property type="molecule type" value="Genomic_DNA"/>
</dbReference>
<organism evidence="1 2">
    <name type="scientific">Heterostelium pallidum (strain ATCC 26659 / Pp 5 / PN500)</name>
    <name type="common">Cellular slime mold</name>
    <name type="synonym">Polysphondylium pallidum</name>
    <dbReference type="NCBI Taxonomy" id="670386"/>
    <lineage>
        <taxon>Eukaryota</taxon>
        <taxon>Amoebozoa</taxon>
        <taxon>Evosea</taxon>
        <taxon>Eumycetozoa</taxon>
        <taxon>Dictyostelia</taxon>
        <taxon>Acytosteliales</taxon>
        <taxon>Acytosteliaceae</taxon>
        <taxon>Heterostelium</taxon>
    </lineage>
</organism>
<evidence type="ECO:0000313" key="1">
    <source>
        <dbReference type="EMBL" id="EFA83398.1"/>
    </source>
</evidence>
<dbReference type="RefSeq" id="XP_020435515.1">
    <property type="nucleotide sequence ID" value="XM_020574473.1"/>
</dbReference>
<comment type="caution">
    <text evidence="1">The sequence shown here is derived from an EMBL/GenBank/DDBJ whole genome shotgun (WGS) entry which is preliminary data.</text>
</comment>
<dbReference type="AlphaFoldDB" id="D3B533"/>
<dbReference type="InParanoid" id="D3B533"/>
<keyword evidence="2" id="KW-1185">Reference proteome</keyword>
<name>D3B533_HETP5</name>
<protein>
    <submittedName>
        <fullName evidence="1">Uncharacterized protein</fullName>
    </submittedName>
</protein>
<dbReference type="GeneID" id="31359030"/>
<accession>D3B533</accession>
<dbReference type="Proteomes" id="UP000001396">
    <property type="component" value="Unassembled WGS sequence"/>
</dbReference>